<name>A0A914Y6W1_9BILA</name>
<dbReference type="WBParaSite" id="PSU_v2.g15948.t1">
    <property type="protein sequence ID" value="PSU_v2.g15948.t1"/>
    <property type="gene ID" value="PSU_v2.g15948"/>
</dbReference>
<dbReference type="GO" id="GO:0016887">
    <property type="term" value="F:ATP hydrolysis activity"/>
    <property type="evidence" value="ECO:0007669"/>
    <property type="project" value="InterPro"/>
</dbReference>
<keyword evidence="2" id="KW-1185">Reference proteome</keyword>
<dbReference type="InterPro" id="IPR003593">
    <property type="entry name" value="AAA+_ATPase"/>
</dbReference>
<protein>
    <submittedName>
        <fullName evidence="3">AAA+ ATPase domain-containing protein</fullName>
    </submittedName>
</protein>
<sequence>MSIYTKTSSSDHLSGPVVISYRINLEESVIIDPIVTRPTPKLWIDAFIPKKKSDIIHGPPMDIFIEWLKCWKKRLILLAKLENEPPKKKRKSRKHEEDSDYEPEKETDELCSTFVLSGPTGCGKTSFVHFLAKEYGFDVIELSASDERSGATMRNKLQGALENFAVRGPGDIRSSMIGAKKSKESGVKHNLILIDDADIVFKSDTSFWTKLGAFSVESKIPIVLTCTDRHFVICNMENSEFEGENFLKREKKVISRHLKQWISDYADVTIDANLIATTINESKQDIRKALNNLEFNGGKLFITENPTFPKFSLSSKRVDNNNEYFINDITNLLSSSLPASFEELNKKDERLSTNLQSCRGIYAPILTAVYDTFKRCEPGASIRNVALYELPILSAIHRGWSERIKNQPSRRRVLHPFNDVRKDNEKALDRLGKLHTTIDQYCTWS</sequence>
<accession>A0A914Y6W1</accession>
<dbReference type="AlphaFoldDB" id="A0A914Y6W1"/>
<feature type="domain" description="AAA+ ATPase" evidence="1">
    <location>
        <begin position="110"/>
        <end position="258"/>
    </location>
</feature>
<dbReference type="PANTHER" id="PTHR23389:SF21">
    <property type="entry name" value="ATPASE FAMILY AAA DOMAIN-CONTAINING PROTEIN 5"/>
    <property type="match status" value="1"/>
</dbReference>
<reference evidence="3" key="1">
    <citation type="submission" date="2022-11" db="UniProtKB">
        <authorList>
            <consortium name="WormBaseParasite"/>
        </authorList>
    </citation>
    <scope>IDENTIFICATION</scope>
</reference>
<dbReference type="InterPro" id="IPR003959">
    <property type="entry name" value="ATPase_AAA_core"/>
</dbReference>
<dbReference type="GO" id="GO:0005524">
    <property type="term" value="F:ATP binding"/>
    <property type="evidence" value="ECO:0007669"/>
    <property type="project" value="InterPro"/>
</dbReference>
<dbReference type="SMART" id="SM00382">
    <property type="entry name" value="AAA"/>
    <property type="match status" value="1"/>
</dbReference>
<dbReference type="PANTHER" id="PTHR23389">
    <property type="entry name" value="CHROMOSOME TRANSMISSION FIDELITY FACTOR 18"/>
    <property type="match status" value="1"/>
</dbReference>
<organism evidence="2 3">
    <name type="scientific">Panagrolaimus superbus</name>
    <dbReference type="NCBI Taxonomy" id="310955"/>
    <lineage>
        <taxon>Eukaryota</taxon>
        <taxon>Metazoa</taxon>
        <taxon>Ecdysozoa</taxon>
        <taxon>Nematoda</taxon>
        <taxon>Chromadorea</taxon>
        <taxon>Rhabditida</taxon>
        <taxon>Tylenchina</taxon>
        <taxon>Panagrolaimomorpha</taxon>
        <taxon>Panagrolaimoidea</taxon>
        <taxon>Panagrolaimidae</taxon>
        <taxon>Panagrolaimus</taxon>
    </lineage>
</organism>
<proteinExistence type="predicted"/>
<dbReference type="InterPro" id="IPR027417">
    <property type="entry name" value="P-loop_NTPase"/>
</dbReference>
<dbReference type="Gene3D" id="3.40.50.300">
    <property type="entry name" value="P-loop containing nucleotide triphosphate hydrolases"/>
    <property type="match status" value="1"/>
</dbReference>
<evidence type="ECO:0000259" key="1">
    <source>
        <dbReference type="SMART" id="SM00382"/>
    </source>
</evidence>
<evidence type="ECO:0000313" key="2">
    <source>
        <dbReference type="Proteomes" id="UP000887577"/>
    </source>
</evidence>
<evidence type="ECO:0000313" key="3">
    <source>
        <dbReference type="WBParaSite" id="PSU_v2.g15948.t1"/>
    </source>
</evidence>
<dbReference type="GO" id="GO:0003677">
    <property type="term" value="F:DNA binding"/>
    <property type="evidence" value="ECO:0007669"/>
    <property type="project" value="TreeGrafter"/>
</dbReference>
<dbReference type="GO" id="GO:0005634">
    <property type="term" value="C:nucleus"/>
    <property type="evidence" value="ECO:0007669"/>
    <property type="project" value="TreeGrafter"/>
</dbReference>
<dbReference type="CDD" id="cd00009">
    <property type="entry name" value="AAA"/>
    <property type="match status" value="1"/>
</dbReference>
<dbReference type="Pfam" id="PF00004">
    <property type="entry name" value="AAA"/>
    <property type="match status" value="1"/>
</dbReference>
<dbReference type="Proteomes" id="UP000887577">
    <property type="component" value="Unplaced"/>
</dbReference>
<dbReference type="SUPFAM" id="SSF52540">
    <property type="entry name" value="P-loop containing nucleoside triphosphate hydrolases"/>
    <property type="match status" value="1"/>
</dbReference>